<dbReference type="EMBL" id="CAAALY010261706">
    <property type="protein sequence ID" value="VEL39570.1"/>
    <property type="molecule type" value="Genomic_DNA"/>
</dbReference>
<protein>
    <submittedName>
        <fullName evidence="2">Uncharacterized protein</fullName>
    </submittedName>
</protein>
<feature type="compositionally biased region" description="Polar residues" evidence="1">
    <location>
        <begin position="56"/>
        <end position="65"/>
    </location>
</feature>
<evidence type="ECO:0000256" key="1">
    <source>
        <dbReference type="SAM" id="MobiDB-lite"/>
    </source>
</evidence>
<name>A0A3S5FGP7_9PLAT</name>
<feature type="non-terminal residue" evidence="2">
    <location>
        <position position="1"/>
    </location>
</feature>
<dbReference type="AlphaFoldDB" id="A0A3S5FGP7"/>
<feature type="region of interest" description="Disordered" evidence="1">
    <location>
        <begin position="54"/>
        <end position="93"/>
    </location>
</feature>
<comment type="caution">
    <text evidence="2">The sequence shown here is derived from an EMBL/GenBank/DDBJ whole genome shotgun (WGS) entry which is preliminary data.</text>
</comment>
<dbReference type="Proteomes" id="UP000784294">
    <property type="component" value="Unassembled WGS sequence"/>
</dbReference>
<proteinExistence type="predicted"/>
<sequence>MKVWGKGKKRPTSAILGSPARTCSLASATAASGAVSSAITNAGVSSSNVLVVPGGSSETIHSSRPSGALGSDSDPTGPLTKRACLERSEFTGE</sequence>
<gene>
    <name evidence="2" type="ORF">PXEA_LOCUS33010</name>
</gene>
<feature type="compositionally biased region" description="Basic and acidic residues" evidence="1">
    <location>
        <begin position="83"/>
        <end position="93"/>
    </location>
</feature>
<accession>A0A3S5FGP7</accession>
<organism evidence="2 3">
    <name type="scientific">Protopolystoma xenopodis</name>
    <dbReference type="NCBI Taxonomy" id="117903"/>
    <lineage>
        <taxon>Eukaryota</taxon>
        <taxon>Metazoa</taxon>
        <taxon>Spiralia</taxon>
        <taxon>Lophotrochozoa</taxon>
        <taxon>Platyhelminthes</taxon>
        <taxon>Monogenea</taxon>
        <taxon>Polyopisthocotylea</taxon>
        <taxon>Polystomatidea</taxon>
        <taxon>Polystomatidae</taxon>
        <taxon>Protopolystoma</taxon>
    </lineage>
</organism>
<keyword evidence="3" id="KW-1185">Reference proteome</keyword>
<evidence type="ECO:0000313" key="3">
    <source>
        <dbReference type="Proteomes" id="UP000784294"/>
    </source>
</evidence>
<evidence type="ECO:0000313" key="2">
    <source>
        <dbReference type="EMBL" id="VEL39570.1"/>
    </source>
</evidence>
<reference evidence="2" key="1">
    <citation type="submission" date="2018-11" db="EMBL/GenBank/DDBJ databases">
        <authorList>
            <consortium name="Pathogen Informatics"/>
        </authorList>
    </citation>
    <scope>NUCLEOTIDE SEQUENCE</scope>
</reference>